<dbReference type="PANTHER" id="PTHR24216:SF8">
    <property type="entry name" value="PAXILLIN, ISOFORM F"/>
    <property type="match status" value="1"/>
</dbReference>
<gene>
    <name evidence="6" type="ORF">J7T54_008274</name>
</gene>
<feature type="compositionally biased region" description="Polar residues" evidence="4">
    <location>
        <begin position="74"/>
        <end position="85"/>
    </location>
</feature>
<reference evidence="6" key="1">
    <citation type="journal article" date="2021" name="J Fungi (Basel)">
        <title>Genomic and Metabolomic Analyses of the Marine Fungus Emericellopsis cladophorae: Insights into Saltwater Adaptability Mechanisms and Its Biosynthetic Potential.</title>
        <authorList>
            <person name="Goncalves M.F.M."/>
            <person name="Hilario S."/>
            <person name="Van de Peer Y."/>
            <person name="Esteves A.C."/>
            <person name="Alves A."/>
        </authorList>
    </citation>
    <scope>NUCLEOTIDE SEQUENCE</scope>
    <source>
        <strain evidence="6">MUM 19.33</strain>
    </source>
</reference>
<dbReference type="CDD" id="cd08368">
    <property type="entry name" value="LIM"/>
    <property type="match status" value="2"/>
</dbReference>
<dbReference type="FunFam" id="2.10.110.10:FF:000077">
    <property type="entry name" value="LIM domain protein"/>
    <property type="match status" value="1"/>
</dbReference>
<dbReference type="EMBL" id="JAGIXG020000053">
    <property type="protein sequence ID" value="KAI6779056.1"/>
    <property type="molecule type" value="Genomic_DNA"/>
</dbReference>
<feature type="compositionally biased region" description="Low complexity" evidence="4">
    <location>
        <begin position="242"/>
        <end position="265"/>
    </location>
</feature>
<dbReference type="InterPro" id="IPR001781">
    <property type="entry name" value="Znf_LIM"/>
</dbReference>
<keyword evidence="7" id="KW-1185">Reference proteome</keyword>
<feature type="compositionally biased region" description="Basic and acidic residues" evidence="4">
    <location>
        <begin position="394"/>
        <end position="407"/>
    </location>
</feature>
<accession>A0A9P9XWN9</accession>
<evidence type="ECO:0000256" key="2">
    <source>
        <dbReference type="ARBA" id="ARBA00022833"/>
    </source>
</evidence>
<dbReference type="SUPFAM" id="SSF57716">
    <property type="entry name" value="Glucocorticoid receptor-like (DNA-binding domain)"/>
    <property type="match status" value="2"/>
</dbReference>
<evidence type="ECO:0000256" key="3">
    <source>
        <dbReference type="PROSITE-ProRule" id="PRU00125"/>
    </source>
</evidence>
<feature type="region of interest" description="Disordered" evidence="4">
    <location>
        <begin position="292"/>
        <end position="478"/>
    </location>
</feature>
<dbReference type="PROSITE" id="PS50023">
    <property type="entry name" value="LIM_DOMAIN_2"/>
    <property type="match status" value="3"/>
</dbReference>
<keyword evidence="3" id="KW-0440">LIM domain</keyword>
<dbReference type="PROSITE" id="PS00478">
    <property type="entry name" value="LIM_DOMAIN_1"/>
    <property type="match status" value="1"/>
</dbReference>
<evidence type="ECO:0000313" key="7">
    <source>
        <dbReference type="Proteomes" id="UP001055219"/>
    </source>
</evidence>
<dbReference type="OrthoDB" id="15567at2759"/>
<feature type="region of interest" description="Disordered" evidence="4">
    <location>
        <begin position="242"/>
        <end position="280"/>
    </location>
</feature>
<dbReference type="SMART" id="SM00132">
    <property type="entry name" value="LIM"/>
    <property type="match status" value="3"/>
</dbReference>
<keyword evidence="2 3" id="KW-0862">Zinc</keyword>
<feature type="region of interest" description="Disordered" evidence="4">
    <location>
        <begin position="158"/>
        <end position="180"/>
    </location>
</feature>
<feature type="domain" description="LIM zinc-binding" evidence="5">
    <location>
        <begin position="576"/>
        <end position="638"/>
    </location>
</feature>
<evidence type="ECO:0000256" key="4">
    <source>
        <dbReference type="SAM" id="MobiDB-lite"/>
    </source>
</evidence>
<protein>
    <submittedName>
        <fullName evidence="6">LIM domain-containing protein-like protein</fullName>
    </submittedName>
</protein>
<feature type="compositionally biased region" description="Low complexity" evidence="4">
    <location>
        <begin position="43"/>
        <end position="67"/>
    </location>
</feature>
<dbReference type="GeneID" id="75834745"/>
<sequence>MKPAGMTSDAKVSQKVPPPASSYMNNDQFASYLSELRNNRLQRPGGARAQPSGARPAPSRASTSRASIGRPSLDNISQADSQTSLPPQPRRVPSQAPSVGAASVSSRLSTSSRGRDYYPQERSAAAPLAASEVVPTSSYMERGQRWMEKEEAFSLRGAMDDMRLRETPEQSTSPEPNDDARLYDTALNEAAELVWQHQNPDKTPQPDGPYRYRPHLRKNSYAHARAASAGRYGEDIAASGLARDSGARSISASSSDSDGASRMSRPSVDSVRTQTKSYGSVGARTVTFHRRRSSMKRNVSGEVERPFSGDQIWEEPESASSRGSVRTGRASPDKLVSKPTNPLNRVRFDSLREEAAPAGKPLDRVEIYRNPPTKSRDALYTSNAGLPEPTVDETVERKDGIEIRSQDIRNATSMKLRDRSAKLPEPTAVSDSPGRPINASNDSDSPRHNLRQPDRKPEAASRHRKPGLVPSISLEGPEDAAARPLPEINVPTIAVDGPAGNADVPIPVIVTPDDGGTASPRPLPEIHVPGISVDSPKGGDSNVPAAVAPGGSNRAPRAQRPRSHWSRAPGAPRDKTLCHECGYSIEGRFVALAGTSERFHPKCLSCYICGTSLEAMEISPEPDRQRAERLERIQRRAAGETLEETPGQTMAEDGDDRLRFYCHLDWHEHFAPKCKHCKTSILGEHIVALGEHWHYGHFFCAECGDPFEQGMTHIEKDGYAWCIKCQTKRTERRAPKCRKCRTAVIGEYIQALGYEWHEHCFRCAECEGSFEDGQIFPKEVPGGTVVLCTSCRTRELKR</sequence>
<proteinExistence type="predicted"/>
<feature type="compositionally biased region" description="Basic and acidic residues" evidence="4">
    <location>
        <begin position="346"/>
        <end position="367"/>
    </location>
</feature>
<evidence type="ECO:0000313" key="6">
    <source>
        <dbReference type="EMBL" id="KAI6779056.1"/>
    </source>
</evidence>
<dbReference type="PANTHER" id="PTHR24216">
    <property type="entry name" value="PAXILLIN-RELATED"/>
    <property type="match status" value="1"/>
</dbReference>
<feature type="domain" description="LIM zinc-binding" evidence="5">
    <location>
        <begin position="672"/>
        <end position="732"/>
    </location>
</feature>
<feature type="compositionally biased region" description="Polar residues" evidence="4">
    <location>
        <begin position="22"/>
        <end position="31"/>
    </location>
</feature>
<reference evidence="6" key="2">
    <citation type="submission" date="2022-07" db="EMBL/GenBank/DDBJ databases">
        <authorList>
            <person name="Goncalves M.F.M."/>
            <person name="Hilario S."/>
            <person name="Van De Peer Y."/>
            <person name="Esteves A.C."/>
            <person name="Alves A."/>
        </authorList>
    </citation>
    <scope>NUCLEOTIDE SEQUENCE</scope>
    <source>
        <strain evidence="6">MUM 19.33</strain>
    </source>
</reference>
<dbReference type="Gene3D" id="2.10.110.10">
    <property type="entry name" value="Cysteine Rich Protein"/>
    <property type="match status" value="3"/>
</dbReference>
<feature type="compositionally biased region" description="Basic and acidic residues" evidence="4">
    <location>
        <begin position="158"/>
        <end position="168"/>
    </location>
</feature>
<dbReference type="GO" id="GO:0046872">
    <property type="term" value="F:metal ion binding"/>
    <property type="evidence" value="ECO:0007669"/>
    <property type="project" value="UniProtKB-KW"/>
</dbReference>
<dbReference type="AlphaFoldDB" id="A0A9P9XWN9"/>
<name>A0A9P9XWN9_9HYPO</name>
<dbReference type="Proteomes" id="UP001055219">
    <property type="component" value="Unassembled WGS sequence"/>
</dbReference>
<feature type="region of interest" description="Disordered" evidence="4">
    <location>
        <begin position="1"/>
        <end position="145"/>
    </location>
</feature>
<feature type="compositionally biased region" description="Low complexity" evidence="4">
    <location>
        <begin position="103"/>
        <end position="112"/>
    </location>
</feature>
<evidence type="ECO:0000256" key="1">
    <source>
        <dbReference type="ARBA" id="ARBA00022723"/>
    </source>
</evidence>
<feature type="domain" description="LIM zinc-binding" evidence="5">
    <location>
        <begin position="735"/>
        <end position="798"/>
    </location>
</feature>
<comment type="caution">
    <text evidence="6">The sequence shown here is derived from an EMBL/GenBank/DDBJ whole genome shotgun (WGS) entry which is preliminary data.</text>
</comment>
<dbReference type="GO" id="GO:0030695">
    <property type="term" value="F:GTPase regulator activity"/>
    <property type="evidence" value="ECO:0007669"/>
    <property type="project" value="UniProtKB-ARBA"/>
</dbReference>
<keyword evidence="1 3" id="KW-0479">Metal-binding</keyword>
<evidence type="ECO:0000259" key="5">
    <source>
        <dbReference type="PROSITE" id="PS50023"/>
    </source>
</evidence>
<dbReference type="RefSeq" id="XP_051359912.1">
    <property type="nucleotide sequence ID" value="XM_051509040.1"/>
</dbReference>
<organism evidence="6 7">
    <name type="scientific">Emericellopsis cladophorae</name>
    <dbReference type="NCBI Taxonomy" id="2686198"/>
    <lineage>
        <taxon>Eukaryota</taxon>
        <taxon>Fungi</taxon>
        <taxon>Dikarya</taxon>
        <taxon>Ascomycota</taxon>
        <taxon>Pezizomycotina</taxon>
        <taxon>Sordariomycetes</taxon>
        <taxon>Hypocreomycetidae</taxon>
        <taxon>Hypocreales</taxon>
        <taxon>Bionectriaceae</taxon>
        <taxon>Emericellopsis</taxon>
    </lineage>
</organism>
<feature type="compositionally biased region" description="Basic and acidic residues" evidence="4">
    <location>
        <begin position="444"/>
        <end position="461"/>
    </location>
</feature>
<feature type="region of interest" description="Disordered" evidence="4">
    <location>
        <begin position="532"/>
        <end position="571"/>
    </location>
</feature>
<dbReference type="Pfam" id="PF00412">
    <property type="entry name" value="LIM"/>
    <property type="match status" value="3"/>
</dbReference>